<reference evidence="1" key="1">
    <citation type="submission" date="2019-08" db="EMBL/GenBank/DDBJ databases">
        <title>Genome sequence of Clostridiales bacterium MT110.</title>
        <authorList>
            <person name="Cao J."/>
        </authorList>
    </citation>
    <scope>NUCLEOTIDE SEQUENCE</scope>
    <source>
        <strain evidence="1">MT110</strain>
    </source>
</reference>
<dbReference type="Proteomes" id="UP000594014">
    <property type="component" value="Chromosome"/>
</dbReference>
<keyword evidence="2" id="KW-1185">Reference proteome</keyword>
<proteinExistence type="predicted"/>
<evidence type="ECO:0000313" key="1">
    <source>
        <dbReference type="EMBL" id="QOX63933.1"/>
    </source>
</evidence>
<accession>A0ACD1ACD4</accession>
<organism evidence="1 2">
    <name type="scientific">Anoxybacterium hadale</name>
    <dbReference type="NCBI Taxonomy" id="3408580"/>
    <lineage>
        <taxon>Bacteria</taxon>
        <taxon>Bacillati</taxon>
        <taxon>Bacillota</taxon>
        <taxon>Clostridia</taxon>
        <taxon>Peptostreptococcales</taxon>
        <taxon>Anaerovoracaceae</taxon>
        <taxon>Anoxybacterium</taxon>
    </lineage>
</organism>
<evidence type="ECO:0000313" key="2">
    <source>
        <dbReference type="Proteomes" id="UP000594014"/>
    </source>
</evidence>
<sequence>MSKTVAITNQKGGVGKTSTASAVVSGLAEKGYKILAIDLDPQGNLGFCLGAEIDNSPTVYELMKGTVPVEQVIQRNQGIDIIPSNILLSGAELEFSQLGREYLLKNGIAPVRGNYDYIVIDTPPALNILTVNAYTATDNIIIPMIPEILSLLGISQLRETIELVKGIYNPKIEVLGILLNKYDRRRILTKDVEEMAEIIAKELDTKVFKTKIRSSVSVAEAPAHGESVYKYSPRANTTKDYRQLVDELITQKGMKLDGEEKQ</sequence>
<dbReference type="EMBL" id="CP042469">
    <property type="protein sequence ID" value="QOX63933.1"/>
    <property type="molecule type" value="Genomic_DNA"/>
</dbReference>
<gene>
    <name evidence="1" type="ORF">FRZ06_11620</name>
</gene>
<name>A0ACD1ACD4_9FIRM</name>
<protein>
    <submittedName>
        <fullName evidence="1">ParA family protein</fullName>
    </submittedName>
</protein>